<dbReference type="GO" id="GO:0004869">
    <property type="term" value="F:cysteine-type endopeptidase inhibitor activity"/>
    <property type="evidence" value="ECO:0007669"/>
    <property type="project" value="InterPro"/>
</dbReference>
<dbReference type="Pfam" id="PF00031">
    <property type="entry name" value="Cystatin"/>
    <property type="match status" value="1"/>
</dbReference>
<keyword evidence="1" id="KW-0732">Signal</keyword>
<evidence type="ECO:0000313" key="4">
    <source>
        <dbReference type="WBParaSite" id="ACRNAN_scaffold2211.g27317.t1"/>
    </source>
</evidence>
<organism evidence="3 4">
    <name type="scientific">Acrobeloides nanus</name>
    <dbReference type="NCBI Taxonomy" id="290746"/>
    <lineage>
        <taxon>Eukaryota</taxon>
        <taxon>Metazoa</taxon>
        <taxon>Ecdysozoa</taxon>
        <taxon>Nematoda</taxon>
        <taxon>Chromadorea</taxon>
        <taxon>Rhabditida</taxon>
        <taxon>Tylenchina</taxon>
        <taxon>Cephalobomorpha</taxon>
        <taxon>Cephaloboidea</taxon>
        <taxon>Cephalobidae</taxon>
        <taxon>Acrobeloides</taxon>
    </lineage>
</organism>
<feature type="domain" description="Cystatin" evidence="2">
    <location>
        <begin position="26"/>
        <end position="119"/>
    </location>
</feature>
<keyword evidence="3" id="KW-1185">Reference proteome</keyword>
<protein>
    <submittedName>
        <fullName evidence="4">Cystatin domain-containing protein</fullName>
    </submittedName>
</protein>
<evidence type="ECO:0000259" key="2">
    <source>
        <dbReference type="SMART" id="SM00043"/>
    </source>
</evidence>
<name>A0A914DAT4_9BILA</name>
<proteinExistence type="predicted"/>
<feature type="signal peptide" evidence="1">
    <location>
        <begin position="1"/>
        <end position="23"/>
    </location>
</feature>
<dbReference type="AlphaFoldDB" id="A0A914DAT4"/>
<dbReference type="InterPro" id="IPR046350">
    <property type="entry name" value="Cystatin_sf"/>
</dbReference>
<dbReference type="WBParaSite" id="ACRNAN_scaffold2211.g27317.t1">
    <property type="protein sequence ID" value="ACRNAN_scaffold2211.g27317.t1"/>
    <property type="gene ID" value="ACRNAN_scaffold2211.g27317"/>
</dbReference>
<dbReference type="SUPFAM" id="SSF54403">
    <property type="entry name" value="Cystatin/monellin"/>
    <property type="match status" value="1"/>
</dbReference>
<reference evidence="4" key="1">
    <citation type="submission" date="2022-11" db="UniProtKB">
        <authorList>
            <consortium name="WormBaseParasite"/>
        </authorList>
    </citation>
    <scope>IDENTIFICATION</scope>
</reference>
<dbReference type="SMART" id="SM00043">
    <property type="entry name" value="CY"/>
    <property type="match status" value="1"/>
</dbReference>
<evidence type="ECO:0000313" key="3">
    <source>
        <dbReference type="Proteomes" id="UP000887540"/>
    </source>
</evidence>
<sequence>MNKRLYALFLFSVFCWYNIFVSGQCSLPGGICNQDPNSTEFQNVLKLALDEFNTKEQKNCDCLYETISVSNVSSQVVAGLLWRFEAVVAPNCDKGVQPQAYNFTVWIKVNGEAPEITWTPA</sequence>
<dbReference type="Gene3D" id="3.10.450.10">
    <property type="match status" value="1"/>
</dbReference>
<evidence type="ECO:0000256" key="1">
    <source>
        <dbReference type="SAM" id="SignalP"/>
    </source>
</evidence>
<feature type="chain" id="PRO_5037892491" evidence="1">
    <location>
        <begin position="24"/>
        <end position="121"/>
    </location>
</feature>
<accession>A0A914DAT4</accession>
<dbReference type="InterPro" id="IPR000010">
    <property type="entry name" value="Cystatin_dom"/>
</dbReference>
<dbReference type="Proteomes" id="UP000887540">
    <property type="component" value="Unplaced"/>
</dbReference>